<dbReference type="Proteomes" id="UP001515100">
    <property type="component" value="Unassembled WGS sequence"/>
</dbReference>
<dbReference type="InterPro" id="IPR014710">
    <property type="entry name" value="RmlC-like_jellyroll"/>
</dbReference>
<dbReference type="Gene3D" id="2.60.120.10">
    <property type="entry name" value="Jelly Rolls"/>
    <property type="match status" value="1"/>
</dbReference>
<dbReference type="SUPFAM" id="SSF51182">
    <property type="entry name" value="RmlC-like cupins"/>
    <property type="match status" value="1"/>
</dbReference>
<name>A0A641AJZ0_9ACTN</name>
<keyword evidence="3" id="KW-1185">Reference proteome</keyword>
<proteinExistence type="predicted"/>
<dbReference type="PANTHER" id="PTHR40943:SF1">
    <property type="entry name" value="CYTOPLASMIC PROTEIN"/>
    <property type="match status" value="1"/>
</dbReference>
<dbReference type="OrthoDB" id="9799053at2"/>
<dbReference type="InterPro" id="IPR008579">
    <property type="entry name" value="UGlyAH_Cupin_dom"/>
</dbReference>
<comment type="caution">
    <text evidence="2">The sequence shown here is derived from an EMBL/GenBank/DDBJ whole genome shotgun (WGS) entry which is preliminary data.</text>
</comment>
<organism evidence="2 3">
    <name type="scientific">Aeromicrobium fastidiosum</name>
    <dbReference type="NCBI Taxonomy" id="52699"/>
    <lineage>
        <taxon>Bacteria</taxon>
        <taxon>Bacillati</taxon>
        <taxon>Actinomycetota</taxon>
        <taxon>Actinomycetes</taxon>
        <taxon>Propionibacteriales</taxon>
        <taxon>Nocardioidaceae</taxon>
        <taxon>Aeromicrobium</taxon>
    </lineage>
</organism>
<dbReference type="RefSeq" id="WP_129185208.1">
    <property type="nucleotide sequence ID" value="NZ_JAGIOG010000001.1"/>
</dbReference>
<dbReference type="Pfam" id="PF05899">
    <property type="entry name" value="Cupin_3"/>
    <property type="match status" value="1"/>
</dbReference>
<dbReference type="AlphaFoldDB" id="A0A641AJZ0"/>
<dbReference type="PANTHER" id="PTHR40943">
    <property type="entry name" value="CYTOPLASMIC PROTEIN-RELATED"/>
    <property type="match status" value="1"/>
</dbReference>
<sequence length="120" mass="13333">MTTTFRAAELATEQFTESLLAPPSAQPLSGDIPVRAYIAYRSDDGSITSGSWESDPGEARWEFIDRGEFIQVVEGRMTVHEDGGEPVELTAGTAALFPIGWKGIWTVHERLRKVFVVYTR</sequence>
<protein>
    <submittedName>
        <fullName evidence="2">DUF861 domain-containing protein</fullName>
    </submittedName>
</protein>
<reference evidence="2" key="1">
    <citation type="submission" date="2019-09" db="EMBL/GenBank/DDBJ databases">
        <authorList>
            <person name="Li J."/>
        </authorList>
    </citation>
    <scope>NUCLEOTIDE SEQUENCE [LARGE SCALE GENOMIC DNA]</scope>
    <source>
        <strain evidence="2">NRBC 14897</strain>
    </source>
</reference>
<evidence type="ECO:0000313" key="2">
    <source>
        <dbReference type="EMBL" id="KAA1373084.1"/>
    </source>
</evidence>
<dbReference type="InterPro" id="IPR011051">
    <property type="entry name" value="RmlC_Cupin_sf"/>
</dbReference>
<dbReference type="EMBL" id="SDPP02000006">
    <property type="protein sequence ID" value="KAA1373084.1"/>
    <property type="molecule type" value="Genomic_DNA"/>
</dbReference>
<gene>
    <name evidence="2" type="ORF">ESP62_018560</name>
</gene>
<accession>A0A641AJZ0</accession>
<evidence type="ECO:0000259" key="1">
    <source>
        <dbReference type="Pfam" id="PF05899"/>
    </source>
</evidence>
<feature type="domain" description="(S)-ureidoglycine aminohydrolase cupin" evidence="1">
    <location>
        <begin position="42"/>
        <end position="115"/>
    </location>
</feature>
<evidence type="ECO:0000313" key="3">
    <source>
        <dbReference type="Proteomes" id="UP001515100"/>
    </source>
</evidence>